<reference evidence="2 3" key="1">
    <citation type="submission" date="2023-11" db="EMBL/GenBank/DDBJ databases">
        <authorList>
            <person name="Hedman E."/>
            <person name="Englund M."/>
            <person name="Stromberg M."/>
            <person name="Nyberg Akerstrom W."/>
            <person name="Nylinder S."/>
            <person name="Jareborg N."/>
            <person name="Kallberg Y."/>
            <person name="Kronander E."/>
        </authorList>
    </citation>
    <scope>NUCLEOTIDE SEQUENCE [LARGE SCALE GENOMIC DNA]</scope>
</reference>
<dbReference type="PANTHER" id="PTHR46599">
    <property type="entry name" value="PIGGYBAC TRANSPOSABLE ELEMENT-DERIVED PROTEIN 4"/>
    <property type="match status" value="1"/>
</dbReference>
<evidence type="ECO:0000313" key="3">
    <source>
        <dbReference type="Proteomes" id="UP001314205"/>
    </source>
</evidence>
<protein>
    <recommendedName>
        <fullName evidence="1">PiggyBac transposable element-derived protein domain-containing protein</fullName>
    </recommendedName>
</protein>
<dbReference type="EMBL" id="CAVLGL010000013">
    <property type="protein sequence ID" value="CAK1580574.1"/>
    <property type="molecule type" value="Genomic_DNA"/>
</dbReference>
<dbReference type="Pfam" id="PF13843">
    <property type="entry name" value="DDE_Tnp_1_7"/>
    <property type="match status" value="1"/>
</dbReference>
<dbReference type="InterPro" id="IPR029526">
    <property type="entry name" value="PGBD"/>
</dbReference>
<accession>A0AAV1KDE8</accession>
<dbReference type="SUPFAM" id="SSF57903">
    <property type="entry name" value="FYVE/PHD zinc finger"/>
    <property type="match status" value="1"/>
</dbReference>
<dbReference type="Proteomes" id="UP001314205">
    <property type="component" value="Unassembled WGS sequence"/>
</dbReference>
<gene>
    <name evidence="2" type="ORF">PARMNEM_LOCUS2350</name>
</gene>
<organism evidence="2 3">
    <name type="scientific">Parnassius mnemosyne</name>
    <name type="common">clouded apollo</name>
    <dbReference type="NCBI Taxonomy" id="213953"/>
    <lineage>
        <taxon>Eukaryota</taxon>
        <taxon>Metazoa</taxon>
        <taxon>Ecdysozoa</taxon>
        <taxon>Arthropoda</taxon>
        <taxon>Hexapoda</taxon>
        <taxon>Insecta</taxon>
        <taxon>Pterygota</taxon>
        <taxon>Neoptera</taxon>
        <taxon>Endopterygota</taxon>
        <taxon>Lepidoptera</taxon>
        <taxon>Glossata</taxon>
        <taxon>Ditrysia</taxon>
        <taxon>Papilionoidea</taxon>
        <taxon>Papilionidae</taxon>
        <taxon>Parnassiinae</taxon>
        <taxon>Parnassini</taxon>
        <taxon>Parnassius</taxon>
        <taxon>Driopa</taxon>
    </lineage>
</organism>
<comment type="caution">
    <text evidence="2">The sequence shown here is derived from an EMBL/GenBank/DDBJ whole genome shotgun (WGS) entry which is preliminary data.</text>
</comment>
<keyword evidence="3" id="KW-1185">Reference proteome</keyword>
<name>A0AAV1KDE8_9NEOP</name>
<dbReference type="InterPro" id="IPR011011">
    <property type="entry name" value="Znf_FYVE_PHD"/>
</dbReference>
<sequence>MHHTSEIDPVTKKPVIIMEYNKTKGGVDEVDKKCSNYSCSRRTRRWPLAFSFRLLDLSGVNAFVLYRQCADISDISRGRFLQDLARELVLPHLQRRVYNDRLPRELRLTMERILGEDLPPEPSRIESAVGENDKKTCKVCPARLKRRTRYKCVACHKPICLGCSKTICSDCID</sequence>
<feature type="domain" description="PiggyBac transposable element-derived protein" evidence="1">
    <location>
        <begin position="8"/>
        <end position="63"/>
    </location>
</feature>
<evidence type="ECO:0000313" key="2">
    <source>
        <dbReference type="EMBL" id="CAK1580574.1"/>
    </source>
</evidence>
<dbReference type="PANTHER" id="PTHR46599:SF6">
    <property type="entry name" value="DUAL SPECIFICITY PHOSPHATASE 26"/>
    <property type="match status" value="1"/>
</dbReference>
<evidence type="ECO:0000259" key="1">
    <source>
        <dbReference type="Pfam" id="PF13843"/>
    </source>
</evidence>
<dbReference type="AlphaFoldDB" id="A0AAV1KDE8"/>
<proteinExistence type="predicted"/>